<evidence type="ECO:0000256" key="7">
    <source>
        <dbReference type="ARBA" id="ARBA00023157"/>
    </source>
</evidence>
<feature type="signal peptide" evidence="17">
    <location>
        <begin position="1"/>
        <end position="19"/>
    </location>
</feature>
<evidence type="ECO:0000256" key="15">
    <source>
        <dbReference type="ARBA" id="ARBA00048766"/>
    </source>
</evidence>
<comment type="similarity">
    <text evidence="2 16">Belongs to the glycosyl hydrolase 28 family.</text>
</comment>
<dbReference type="GO" id="GO:0071555">
    <property type="term" value="P:cell wall organization"/>
    <property type="evidence" value="ECO:0007669"/>
    <property type="project" value="UniProtKB-KW"/>
</dbReference>
<evidence type="ECO:0000256" key="4">
    <source>
        <dbReference type="ARBA" id="ARBA00022729"/>
    </source>
</evidence>
<dbReference type="GO" id="GO:0005576">
    <property type="term" value="C:extracellular region"/>
    <property type="evidence" value="ECO:0007669"/>
    <property type="project" value="UniProtKB-SubCell"/>
</dbReference>
<reference evidence="18" key="1">
    <citation type="submission" date="2018-04" db="EMBL/GenBank/DDBJ databases">
        <title>Whole genome sequencing of Hypsizygus marmoreus.</title>
        <authorList>
            <person name="Choi I.-G."/>
            <person name="Min B."/>
            <person name="Kim J.-G."/>
            <person name="Kim S."/>
            <person name="Oh Y.-L."/>
            <person name="Kong W.-S."/>
            <person name="Park H."/>
            <person name="Jeong J."/>
            <person name="Song E.-S."/>
        </authorList>
    </citation>
    <scope>NUCLEOTIDE SEQUENCE [LARGE SCALE GENOMIC DNA]</scope>
    <source>
        <strain evidence="18">51987-8</strain>
    </source>
</reference>
<dbReference type="PANTHER" id="PTHR31736">
    <property type="match status" value="1"/>
</dbReference>
<dbReference type="Gene3D" id="2.160.20.10">
    <property type="entry name" value="Single-stranded right-handed beta-helix, Pectin lyase-like"/>
    <property type="match status" value="1"/>
</dbReference>
<evidence type="ECO:0000256" key="12">
    <source>
        <dbReference type="ARBA" id="ARBA00038933"/>
    </source>
</evidence>
<evidence type="ECO:0000256" key="9">
    <source>
        <dbReference type="ARBA" id="ARBA00023295"/>
    </source>
</evidence>
<dbReference type="InterPro" id="IPR012334">
    <property type="entry name" value="Pectin_lyas_fold"/>
</dbReference>
<proteinExistence type="inferred from homology"/>
<comment type="caution">
    <text evidence="18">The sequence shown here is derived from an EMBL/GenBank/DDBJ whole genome shotgun (WGS) entry which is preliminary data.</text>
</comment>
<keyword evidence="19" id="KW-1185">Reference proteome</keyword>
<dbReference type="InterPro" id="IPR011050">
    <property type="entry name" value="Pectin_lyase_fold/virulence"/>
</dbReference>
<dbReference type="STRING" id="39966.A0A369JED3"/>
<dbReference type="Pfam" id="PF00295">
    <property type="entry name" value="Glyco_hydro_28"/>
    <property type="match status" value="1"/>
</dbReference>
<dbReference type="PANTHER" id="PTHR31736:SF11">
    <property type="entry name" value="EXOPOLYGALACTURONASE C-RELATED"/>
    <property type="match status" value="1"/>
</dbReference>
<keyword evidence="10" id="KW-0961">Cell wall biogenesis/degradation</keyword>
<keyword evidence="7" id="KW-1015">Disulfide bond</keyword>
<evidence type="ECO:0000256" key="6">
    <source>
        <dbReference type="ARBA" id="ARBA00022801"/>
    </source>
</evidence>
<keyword evidence="4 17" id="KW-0732">Signal</keyword>
<dbReference type="AlphaFoldDB" id="A0A369JED3"/>
<protein>
    <recommendedName>
        <fullName evidence="12">galacturonan 1,4-alpha-galacturonidase</fullName>
        <ecNumber evidence="12">3.2.1.67</ecNumber>
    </recommendedName>
    <alternativeName>
        <fullName evidence="13">Galacturan 1,4-alpha-galacturonidase C</fullName>
    </alternativeName>
    <alternativeName>
        <fullName evidence="14">Poly(1,4-alpha-D-galacturonide)galacturonohydrolase C</fullName>
    </alternativeName>
</protein>
<dbReference type="EMBL" id="LUEZ02000077">
    <property type="protein sequence ID" value="RDB19692.1"/>
    <property type="molecule type" value="Genomic_DNA"/>
</dbReference>
<evidence type="ECO:0000256" key="13">
    <source>
        <dbReference type="ARBA" id="ARBA00041474"/>
    </source>
</evidence>
<dbReference type="EC" id="3.2.1.67" evidence="12"/>
<feature type="chain" id="PRO_5016629627" description="galacturonan 1,4-alpha-galacturonidase" evidence="17">
    <location>
        <begin position="20"/>
        <end position="464"/>
    </location>
</feature>
<evidence type="ECO:0000256" key="1">
    <source>
        <dbReference type="ARBA" id="ARBA00004613"/>
    </source>
</evidence>
<organism evidence="18 19">
    <name type="scientific">Hypsizygus marmoreus</name>
    <name type="common">White beech mushroom</name>
    <name type="synonym">Agaricus marmoreus</name>
    <dbReference type="NCBI Taxonomy" id="39966"/>
    <lineage>
        <taxon>Eukaryota</taxon>
        <taxon>Fungi</taxon>
        <taxon>Dikarya</taxon>
        <taxon>Basidiomycota</taxon>
        <taxon>Agaricomycotina</taxon>
        <taxon>Agaricomycetes</taxon>
        <taxon>Agaricomycetidae</taxon>
        <taxon>Agaricales</taxon>
        <taxon>Tricholomatineae</taxon>
        <taxon>Lyophyllaceae</taxon>
        <taxon>Hypsizygus</taxon>
    </lineage>
</organism>
<evidence type="ECO:0000256" key="10">
    <source>
        <dbReference type="ARBA" id="ARBA00023316"/>
    </source>
</evidence>
<dbReference type="Proteomes" id="UP000076154">
    <property type="component" value="Unassembled WGS sequence"/>
</dbReference>
<evidence type="ECO:0000256" key="11">
    <source>
        <dbReference type="ARBA" id="ARBA00037312"/>
    </source>
</evidence>
<keyword evidence="6 16" id="KW-0378">Hydrolase</keyword>
<evidence type="ECO:0000256" key="3">
    <source>
        <dbReference type="ARBA" id="ARBA00022525"/>
    </source>
</evidence>
<dbReference type="SUPFAM" id="SSF51126">
    <property type="entry name" value="Pectin lyase-like"/>
    <property type="match status" value="1"/>
</dbReference>
<dbReference type="GO" id="GO:0005975">
    <property type="term" value="P:carbohydrate metabolic process"/>
    <property type="evidence" value="ECO:0007669"/>
    <property type="project" value="InterPro"/>
</dbReference>
<evidence type="ECO:0000256" key="8">
    <source>
        <dbReference type="ARBA" id="ARBA00023180"/>
    </source>
</evidence>
<evidence type="ECO:0000313" key="18">
    <source>
        <dbReference type="EMBL" id="RDB19692.1"/>
    </source>
</evidence>
<dbReference type="GO" id="GO:0047911">
    <property type="term" value="F:galacturan 1,4-alpha-galacturonidase activity"/>
    <property type="evidence" value="ECO:0007669"/>
    <property type="project" value="UniProtKB-EC"/>
</dbReference>
<evidence type="ECO:0000313" key="19">
    <source>
        <dbReference type="Proteomes" id="UP000076154"/>
    </source>
</evidence>
<keyword evidence="9 16" id="KW-0326">Glycosidase</keyword>
<evidence type="ECO:0000256" key="16">
    <source>
        <dbReference type="RuleBase" id="RU361169"/>
    </source>
</evidence>
<evidence type="ECO:0000256" key="5">
    <source>
        <dbReference type="ARBA" id="ARBA00022737"/>
    </source>
</evidence>
<dbReference type="InterPro" id="IPR000743">
    <property type="entry name" value="Glyco_hydro_28"/>
</dbReference>
<evidence type="ECO:0000256" key="17">
    <source>
        <dbReference type="SAM" id="SignalP"/>
    </source>
</evidence>
<keyword evidence="3" id="KW-0964">Secreted</keyword>
<keyword evidence="8" id="KW-0325">Glycoprotein</keyword>
<dbReference type="InParanoid" id="A0A369JED3"/>
<comment type="catalytic activity">
    <reaction evidence="15">
        <text>[(1-&gt;4)-alpha-D-galacturonosyl](n) + H2O = alpha-D-galacturonate + [(1-&gt;4)-alpha-D-galacturonosyl](n-1)</text>
        <dbReference type="Rhea" id="RHEA:14117"/>
        <dbReference type="Rhea" id="RHEA-COMP:14570"/>
        <dbReference type="Rhea" id="RHEA-COMP:14572"/>
        <dbReference type="ChEBI" id="CHEBI:15377"/>
        <dbReference type="ChEBI" id="CHEBI:58658"/>
        <dbReference type="ChEBI" id="CHEBI:140523"/>
        <dbReference type="EC" id="3.2.1.67"/>
    </reaction>
</comment>
<comment type="subcellular location">
    <subcellularLocation>
        <location evidence="1">Secreted</location>
    </subcellularLocation>
</comment>
<dbReference type="GO" id="GO:0004650">
    <property type="term" value="F:polygalacturonase activity"/>
    <property type="evidence" value="ECO:0007669"/>
    <property type="project" value="InterPro"/>
</dbReference>
<gene>
    <name evidence="18" type="primary">pgxC_2</name>
    <name evidence="18" type="ORF">Hypma_013340</name>
</gene>
<evidence type="ECO:0000256" key="14">
    <source>
        <dbReference type="ARBA" id="ARBA00042262"/>
    </source>
</evidence>
<comment type="function">
    <text evidence="11">Specific in hydrolyzing the terminal glycosidic bond of polygalacturonic acid and oligogalacturonates.</text>
</comment>
<keyword evidence="5" id="KW-0677">Repeat</keyword>
<name>A0A369JED3_HYPMA</name>
<dbReference type="OrthoDB" id="187139at2759"/>
<accession>A0A369JED3</accession>
<evidence type="ECO:0000256" key="2">
    <source>
        <dbReference type="ARBA" id="ARBA00008834"/>
    </source>
</evidence>
<sequence length="464" mass="51424">MIFNTYFAALVLLAVSTSANPGKVKKCTVKHNRNGADDSDNILRAFTKCQKNSIITFSRVDYNAHTPITLAGLENVVVHLEGNLNLPKDIATVQRAINTTTNQPSTYATPWFYIHGTDVSIIGSKDFKWGRFNGYGQQWWDIGNRILRPQLATFNVTNGLLKDLKIIKPVAWGWNLPGRNIWVENHFVDAAPNNGTRDNTVDCLMVWRSFSVMIYPNTKFPPPGFNLSGHNITVDGYYGHNGDDCISVINGAKDIVAKNGYCGFSSHGLSIGSLGRNGANHTVQNVLFKNWTMDGAVYGARFKSWTGGQGFADNITWEDITLINVSTGIFITQNYYDQDKGPRPPNVNKTSTKISNMRYRNFKGTLGTNWTDGTCISTPCWNYVPGLDEPKSVILDLYAGTAANISLSKIDIRTHAYSRNTSVLCDPTTLVVGEQDTLGFQCTNGPFVAMPIKQTDKPGHRHRH</sequence>